<organism evidence="3 4">
    <name type="scientific">Limibacillus halophilus</name>
    <dbReference type="NCBI Taxonomy" id="1579333"/>
    <lineage>
        <taxon>Bacteria</taxon>
        <taxon>Pseudomonadati</taxon>
        <taxon>Pseudomonadota</taxon>
        <taxon>Alphaproteobacteria</taxon>
        <taxon>Rhodospirillales</taxon>
        <taxon>Rhodovibrionaceae</taxon>
        <taxon>Limibacillus</taxon>
    </lineage>
</organism>
<dbReference type="Pfam" id="PF04519">
    <property type="entry name" value="Bactofilin"/>
    <property type="match status" value="1"/>
</dbReference>
<evidence type="ECO:0000256" key="2">
    <source>
        <dbReference type="SAM" id="MobiDB-lite"/>
    </source>
</evidence>
<keyword evidence="4" id="KW-1185">Reference proteome</keyword>
<comment type="similarity">
    <text evidence="1">Belongs to the bactofilin family.</text>
</comment>
<evidence type="ECO:0000256" key="1">
    <source>
        <dbReference type="ARBA" id="ARBA00044755"/>
    </source>
</evidence>
<sequence length="210" mass="22475">MFGKKNKDGGNNPSDPRTRDTIPRGPRPAGTEREETRPLRRTTGELPLTPPSRQEFAGPTERYDPTERYATSAPRTAEPSPPPVAPVAPAPSIPGTRDSSEGEGQRLSVGKGISLTGEIRNCESLFVEGEVEVKLTDCKWLKIAAGGLVKGTATVENAEISGSFIGELTVRGCLSVKRGGLVEGDTKYTELEIERGGRLTGKSDKNELDS</sequence>
<feature type="region of interest" description="Disordered" evidence="2">
    <location>
        <begin position="1"/>
        <end position="108"/>
    </location>
</feature>
<reference evidence="3 4" key="1">
    <citation type="submission" date="2020-08" db="EMBL/GenBank/DDBJ databases">
        <title>Genomic Encyclopedia of Type Strains, Phase III (KMG-III): the genomes of soil and plant-associated and newly described type strains.</title>
        <authorList>
            <person name="Whitman W."/>
        </authorList>
    </citation>
    <scope>NUCLEOTIDE SEQUENCE [LARGE SCALE GENOMIC DNA]</scope>
    <source>
        <strain evidence="3 4">CECT 8803</strain>
    </source>
</reference>
<dbReference type="RefSeq" id="WP_183414616.1">
    <property type="nucleotide sequence ID" value="NZ_JACHXA010000001.1"/>
</dbReference>
<evidence type="ECO:0000313" key="3">
    <source>
        <dbReference type="EMBL" id="MBB3063797.1"/>
    </source>
</evidence>
<dbReference type="Proteomes" id="UP000581135">
    <property type="component" value="Unassembled WGS sequence"/>
</dbReference>
<dbReference type="AlphaFoldDB" id="A0A839SLM2"/>
<evidence type="ECO:0000313" key="4">
    <source>
        <dbReference type="Proteomes" id="UP000581135"/>
    </source>
</evidence>
<feature type="compositionally biased region" description="Pro residues" evidence="2">
    <location>
        <begin position="79"/>
        <end position="92"/>
    </location>
</feature>
<comment type="caution">
    <text evidence="3">The sequence shown here is derived from an EMBL/GenBank/DDBJ whole genome shotgun (WGS) entry which is preliminary data.</text>
</comment>
<proteinExistence type="inferred from homology"/>
<dbReference type="PANTHER" id="PTHR35024">
    <property type="entry name" value="HYPOTHETICAL CYTOSOLIC PROTEIN"/>
    <property type="match status" value="1"/>
</dbReference>
<protein>
    <submittedName>
        <fullName evidence="3">Cytoskeletal protein CcmA (Bactofilin family)</fullName>
    </submittedName>
</protein>
<accession>A0A839SLM2</accession>
<dbReference type="EMBL" id="JACHXA010000001">
    <property type="protein sequence ID" value="MBB3063797.1"/>
    <property type="molecule type" value="Genomic_DNA"/>
</dbReference>
<name>A0A839SLM2_9PROT</name>
<dbReference type="InterPro" id="IPR007607">
    <property type="entry name" value="BacA/B"/>
</dbReference>
<dbReference type="PANTHER" id="PTHR35024:SF4">
    <property type="entry name" value="POLYMER-FORMING CYTOSKELETAL PROTEIN"/>
    <property type="match status" value="1"/>
</dbReference>
<gene>
    <name evidence="3" type="ORF">FHR98_000062</name>
</gene>